<keyword evidence="3" id="KW-1185">Reference proteome</keyword>
<accession>A0AAU9MKC6</accession>
<organism evidence="2 3">
    <name type="scientific">Lactuca virosa</name>
    <dbReference type="NCBI Taxonomy" id="75947"/>
    <lineage>
        <taxon>Eukaryota</taxon>
        <taxon>Viridiplantae</taxon>
        <taxon>Streptophyta</taxon>
        <taxon>Embryophyta</taxon>
        <taxon>Tracheophyta</taxon>
        <taxon>Spermatophyta</taxon>
        <taxon>Magnoliopsida</taxon>
        <taxon>eudicotyledons</taxon>
        <taxon>Gunneridae</taxon>
        <taxon>Pentapetalae</taxon>
        <taxon>asterids</taxon>
        <taxon>campanulids</taxon>
        <taxon>Asterales</taxon>
        <taxon>Asteraceae</taxon>
        <taxon>Cichorioideae</taxon>
        <taxon>Cichorieae</taxon>
        <taxon>Lactucinae</taxon>
        <taxon>Lactuca</taxon>
    </lineage>
</organism>
<comment type="caution">
    <text evidence="2">The sequence shown here is derived from an EMBL/GenBank/DDBJ whole genome shotgun (WGS) entry which is preliminary data.</text>
</comment>
<feature type="transmembrane region" description="Helical" evidence="1">
    <location>
        <begin position="71"/>
        <end position="95"/>
    </location>
</feature>
<dbReference type="EMBL" id="CAKMRJ010001749">
    <property type="protein sequence ID" value="CAH1424594.1"/>
    <property type="molecule type" value="Genomic_DNA"/>
</dbReference>
<evidence type="ECO:0000256" key="1">
    <source>
        <dbReference type="SAM" id="Phobius"/>
    </source>
</evidence>
<sequence>MRKHKNGPTRALGWIRVPNGAETKWSSTISFKMVFPSDLQHCPFCKQHRIESTTNNRREDRNFSFTNQETVYYYWMIVFVPSTIIFLSSVAYLVVGE</sequence>
<keyword evidence="1" id="KW-0812">Transmembrane</keyword>
<name>A0AAU9MKC6_9ASTR</name>
<dbReference type="PANTHER" id="PTHR36060:SF1">
    <property type="entry name" value="OS02G0272400 PROTEIN"/>
    <property type="match status" value="1"/>
</dbReference>
<reference evidence="2 3" key="1">
    <citation type="submission" date="2022-01" db="EMBL/GenBank/DDBJ databases">
        <authorList>
            <person name="Xiong W."/>
            <person name="Schranz E."/>
        </authorList>
    </citation>
    <scope>NUCLEOTIDE SEQUENCE [LARGE SCALE GENOMIC DNA]</scope>
</reference>
<dbReference type="AlphaFoldDB" id="A0AAU9MKC6"/>
<dbReference type="PANTHER" id="PTHR36060">
    <property type="entry name" value="OS02G0272400 PROTEIN"/>
    <property type="match status" value="1"/>
</dbReference>
<protein>
    <submittedName>
        <fullName evidence="2">Uncharacterized protein</fullName>
    </submittedName>
</protein>
<evidence type="ECO:0000313" key="3">
    <source>
        <dbReference type="Proteomes" id="UP001157418"/>
    </source>
</evidence>
<keyword evidence="1" id="KW-0472">Membrane</keyword>
<evidence type="ECO:0000313" key="2">
    <source>
        <dbReference type="EMBL" id="CAH1424594.1"/>
    </source>
</evidence>
<dbReference type="Proteomes" id="UP001157418">
    <property type="component" value="Unassembled WGS sequence"/>
</dbReference>
<keyword evidence="1" id="KW-1133">Transmembrane helix</keyword>
<gene>
    <name evidence="2" type="ORF">LVIROSA_LOCUS11785</name>
</gene>
<proteinExistence type="predicted"/>